<evidence type="ECO:0000313" key="3">
    <source>
        <dbReference type="Proteomes" id="UP000632339"/>
    </source>
</evidence>
<dbReference type="InterPro" id="IPR021729">
    <property type="entry name" value="DUF3298"/>
</dbReference>
<dbReference type="EMBL" id="BMLI01000001">
    <property type="protein sequence ID" value="GGM81458.1"/>
    <property type="molecule type" value="Genomic_DNA"/>
</dbReference>
<evidence type="ECO:0000313" key="2">
    <source>
        <dbReference type="EMBL" id="GGM81458.1"/>
    </source>
</evidence>
<comment type="caution">
    <text evidence="2">The sequence shown here is derived from an EMBL/GenBank/DDBJ whole genome shotgun (WGS) entry which is preliminary data.</text>
</comment>
<accession>A0ABQ2HIN6</accession>
<evidence type="ECO:0000259" key="1">
    <source>
        <dbReference type="Pfam" id="PF11738"/>
    </source>
</evidence>
<sequence>MGLKQMAALALGTLLFWACNQSSKKENAAGSPDFRKGKITKEEYGSCDTASNKGVTVHINLWQPTDSSAVAAKIRQILTDKTIKRLNSYGDSASIAAHPEASRSAKAAFDIFEKNYNDFKKEFPDAPGCWEVDLQGDTVLTTSKMLFYQLDHYAFVGGAHPNSFTSFHAFDAKTGEEVEMKSFVQDSVALMNLVETKFRELEKLTPEVNLEDAGYFLADHKFFLPANYVFTQDGILFYYNPYEIAAYARGAIDFTIPYEELKGIVNRDAVF</sequence>
<proteinExistence type="predicted"/>
<reference evidence="3" key="1">
    <citation type="journal article" date="2019" name="Int. J. Syst. Evol. Microbiol.">
        <title>The Global Catalogue of Microorganisms (GCM) 10K type strain sequencing project: providing services to taxonomists for standard genome sequencing and annotation.</title>
        <authorList>
            <consortium name="The Broad Institute Genomics Platform"/>
            <consortium name="The Broad Institute Genome Sequencing Center for Infectious Disease"/>
            <person name="Wu L."/>
            <person name="Ma J."/>
        </authorList>
    </citation>
    <scope>NUCLEOTIDE SEQUENCE [LARGE SCALE GENOMIC DNA]</scope>
    <source>
        <strain evidence="3">CGMCC 1.6375</strain>
    </source>
</reference>
<feature type="domain" description="DUF3298" evidence="1">
    <location>
        <begin position="189"/>
        <end position="259"/>
    </location>
</feature>
<dbReference type="Pfam" id="PF11738">
    <property type="entry name" value="DUF3298"/>
    <property type="match status" value="1"/>
</dbReference>
<dbReference type="InterPro" id="IPR037126">
    <property type="entry name" value="PdaC/RsiV-like_sf"/>
</dbReference>
<dbReference type="Gene3D" id="3.90.640.20">
    <property type="entry name" value="Heat-shock cognate protein, ATPase"/>
    <property type="match status" value="1"/>
</dbReference>
<dbReference type="Proteomes" id="UP000632339">
    <property type="component" value="Unassembled WGS sequence"/>
</dbReference>
<keyword evidence="3" id="KW-1185">Reference proteome</keyword>
<dbReference type="Gene3D" id="3.30.565.40">
    <property type="entry name" value="Fervidobacterium nodosum Rt17-B1 like"/>
    <property type="match status" value="1"/>
</dbReference>
<gene>
    <name evidence="2" type="ORF">GCM10010967_11650</name>
</gene>
<organism evidence="2 3">
    <name type="scientific">Dyadobacter beijingensis</name>
    <dbReference type="NCBI Taxonomy" id="365489"/>
    <lineage>
        <taxon>Bacteria</taxon>
        <taxon>Pseudomonadati</taxon>
        <taxon>Bacteroidota</taxon>
        <taxon>Cytophagia</taxon>
        <taxon>Cytophagales</taxon>
        <taxon>Spirosomataceae</taxon>
        <taxon>Dyadobacter</taxon>
    </lineage>
</organism>
<dbReference type="RefSeq" id="WP_019942535.1">
    <property type="nucleotide sequence ID" value="NZ_BMLI01000001.1"/>
</dbReference>
<name>A0ABQ2HIN6_9BACT</name>
<protein>
    <recommendedName>
        <fullName evidence="1">DUF3298 domain-containing protein</fullName>
    </recommendedName>
</protein>